<feature type="domain" description="SGNH hydrolase-type esterase" evidence="2">
    <location>
        <begin position="149"/>
        <end position="299"/>
    </location>
</feature>
<gene>
    <name evidence="4" type="ORF">ABC974_15250</name>
</gene>
<accession>A0ABU9Y5B7</accession>
<dbReference type="InterPro" id="IPR052762">
    <property type="entry name" value="PCW_deacetylase/CE"/>
</dbReference>
<dbReference type="EC" id="3.1.-.-" evidence="4"/>
<evidence type="ECO:0000259" key="3">
    <source>
        <dbReference type="Pfam" id="PF17996"/>
    </source>
</evidence>
<dbReference type="GO" id="GO:0016787">
    <property type="term" value="F:hydrolase activity"/>
    <property type="evidence" value="ECO:0007669"/>
    <property type="project" value="UniProtKB-KW"/>
</dbReference>
<dbReference type="PANTHER" id="PTHR37834">
    <property type="entry name" value="GDSL-LIKE LIPASE/ACYLHYDROLASE DOMAIN PROTEIN (AFU_ORTHOLOGUE AFUA_2G00620)"/>
    <property type="match status" value="1"/>
</dbReference>
<keyword evidence="4" id="KW-0378">Hydrolase</keyword>
<evidence type="ECO:0000259" key="2">
    <source>
        <dbReference type="Pfam" id="PF13472"/>
    </source>
</evidence>
<evidence type="ECO:0000256" key="1">
    <source>
        <dbReference type="SAM" id="SignalP"/>
    </source>
</evidence>
<evidence type="ECO:0000313" key="5">
    <source>
        <dbReference type="Proteomes" id="UP001419910"/>
    </source>
</evidence>
<organism evidence="4 5">
    <name type="scientific">Sphingomonas oligophenolica</name>
    <dbReference type="NCBI Taxonomy" id="301154"/>
    <lineage>
        <taxon>Bacteria</taxon>
        <taxon>Pseudomonadati</taxon>
        <taxon>Pseudomonadota</taxon>
        <taxon>Alphaproteobacteria</taxon>
        <taxon>Sphingomonadales</taxon>
        <taxon>Sphingomonadaceae</taxon>
        <taxon>Sphingomonas</taxon>
    </lineage>
</organism>
<feature type="domain" description="Carbohydrate esterase 2 N-terminal" evidence="3">
    <location>
        <begin position="38"/>
        <end position="140"/>
    </location>
</feature>
<feature type="signal peptide" evidence="1">
    <location>
        <begin position="1"/>
        <end position="25"/>
    </location>
</feature>
<protein>
    <submittedName>
        <fullName evidence="4">SGNH/GDSL hydrolase family protein</fullName>
        <ecNumber evidence="4">3.1.-.-</ecNumber>
    </submittedName>
</protein>
<dbReference type="Gene3D" id="2.60.120.260">
    <property type="entry name" value="Galactose-binding domain-like"/>
    <property type="match status" value="1"/>
</dbReference>
<sequence>MRIAAVRIFGAAAALALTATAPACSQGPRGPRIPVAIGGRVVVERGGALRFGWPGVYFEGRFRGTGLRVVIDKGSDRLRLLIDGVEKARFERAGDVDALISGLGAGEHRFRLEKLAESQNDSTRLIGFYPLDGGKPLSPPAPTGRGIEFIGDSYTVGYGDTAPGHSCSQAQIHDSTDTQQAFGPLVARRLGAEYRVIAFSGRGVVRNYGGSSPGTAMPDLYPRLIPGDPAPREDAPGSWRPQVIVINLGTNDFSTPVHAGEAWRDDAALHAAYQARYIAFARALLAKQPQARLILMGSDVFHADVTRIAGALGKAAPGRVSAIHFTGLDLGGCDWHPSLRDHQRLADMLQAEIIRIRPFGH</sequence>
<dbReference type="InterPro" id="IPR037461">
    <property type="entry name" value="CtCE2-like_dom"/>
</dbReference>
<dbReference type="Pfam" id="PF17996">
    <property type="entry name" value="CE2_N"/>
    <property type="match status" value="1"/>
</dbReference>
<dbReference type="InterPro" id="IPR040794">
    <property type="entry name" value="CE2_N"/>
</dbReference>
<dbReference type="Proteomes" id="UP001419910">
    <property type="component" value="Unassembled WGS sequence"/>
</dbReference>
<keyword evidence="5" id="KW-1185">Reference proteome</keyword>
<dbReference type="CDD" id="cd01831">
    <property type="entry name" value="Endoglucanase_E_like"/>
    <property type="match status" value="1"/>
</dbReference>
<evidence type="ECO:0000313" key="4">
    <source>
        <dbReference type="EMBL" id="MEN2790996.1"/>
    </source>
</evidence>
<dbReference type="RefSeq" id="WP_343892900.1">
    <property type="nucleotide sequence ID" value="NZ_BAAAEH010000065.1"/>
</dbReference>
<dbReference type="Pfam" id="PF13472">
    <property type="entry name" value="Lipase_GDSL_2"/>
    <property type="match status" value="1"/>
</dbReference>
<dbReference type="EMBL" id="JBDIME010000013">
    <property type="protein sequence ID" value="MEN2790996.1"/>
    <property type="molecule type" value="Genomic_DNA"/>
</dbReference>
<dbReference type="InterPro" id="IPR013830">
    <property type="entry name" value="SGNH_hydro"/>
</dbReference>
<comment type="caution">
    <text evidence="4">The sequence shown here is derived from an EMBL/GenBank/DDBJ whole genome shotgun (WGS) entry which is preliminary data.</text>
</comment>
<dbReference type="PANTHER" id="PTHR37834:SF2">
    <property type="entry name" value="ESTERASE, SGNH HYDROLASE-TYPE"/>
    <property type="match status" value="1"/>
</dbReference>
<reference evidence="4 5" key="1">
    <citation type="submission" date="2024-05" db="EMBL/GenBank/DDBJ databases">
        <authorList>
            <person name="Liu Q."/>
            <person name="Xin Y.-H."/>
        </authorList>
    </citation>
    <scope>NUCLEOTIDE SEQUENCE [LARGE SCALE GENOMIC DNA]</scope>
    <source>
        <strain evidence="4 5">CGMCC 1.10181</strain>
    </source>
</reference>
<keyword evidence="1" id="KW-0732">Signal</keyword>
<name>A0ABU9Y5B7_9SPHN</name>
<dbReference type="InterPro" id="IPR036514">
    <property type="entry name" value="SGNH_hydro_sf"/>
</dbReference>
<proteinExistence type="predicted"/>
<dbReference type="Gene3D" id="3.40.50.1110">
    <property type="entry name" value="SGNH hydrolase"/>
    <property type="match status" value="1"/>
</dbReference>
<feature type="chain" id="PRO_5046397442" evidence="1">
    <location>
        <begin position="26"/>
        <end position="361"/>
    </location>
</feature>
<dbReference type="SUPFAM" id="SSF52266">
    <property type="entry name" value="SGNH hydrolase"/>
    <property type="match status" value="1"/>
</dbReference>